<sequence length="189" mass="21839">MEFQLLTVFVVLSTLQFDLTLSQNCNEVPTFNISDCCKFPDIASEKMVHKIKQELAKTPNQSKYLKACRFYEKLFKRCDIVNSDNQIDKAAARKYFDAQIADDDWKQIFADAVDECIDDINDEDFPTNSRCDVRFIAAYECISLYAFRNCKDSDFTDCNQCNTAKDFAENCDGTRSMSRYLNNQICDCL</sequence>
<dbReference type="PANTHER" id="PTHR21066">
    <property type="entry name" value="ODORANT-BINDING PROTEIN 59A-RELATED"/>
    <property type="match status" value="1"/>
</dbReference>
<evidence type="ECO:0000256" key="5">
    <source>
        <dbReference type="SAM" id="SignalP"/>
    </source>
</evidence>
<reference evidence="6 7" key="1">
    <citation type="submission" date="2015-04" db="EMBL/GenBank/DDBJ databases">
        <authorList>
            <person name="Syromyatnikov M.Y."/>
            <person name="Popov V.N."/>
        </authorList>
    </citation>
    <scope>NUCLEOTIDE SEQUENCE [LARGE SCALE GENOMIC DNA]</scope>
</reference>
<comment type="subcellular location">
    <subcellularLocation>
        <location evidence="1">Secreted</location>
    </subcellularLocation>
</comment>
<accession>A0A1J1IL25</accession>
<dbReference type="Gene3D" id="1.10.238.270">
    <property type="match status" value="1"/>
</dbReference>
<dbReference type="AlphaFoldDB" id="A0A1J1IL25"/>
<evidence type="ECO:0000256" key="4">
    <source>
        <dbReference type="ARBA" id="ARBA00022525"/>
    </source>
</evidence>
<evidence type="ECO:0000256" key="1">
    <source>
        <dbReference type="ARBA" id="ARBA00004613"/>
    </source>
</evidence>
<evidence type="ECO:0000256" key="3">
    <source>
        <dbReference type="ARBA" id="ARBA00022448"/>
    </source>
</evidence>
<evidence type="ECO:0000256" key="2">
    <source>
        <dbReference type="ARBA" id="ARBA00008098"/>
    </source>
</evidence>
<feature type="signal peptide" evidence="5">
    <location>
        <begin position="1"/>
        <end position="22"/>
    </location>
</feature>
<protein>
    <submittedName>
        <fullName evidence="6">CLUMA_CG014539, isoform A</fullName>
    </submittedName>
</protein>
<dbReference type="PANTHER" id="PTHR21066:SF9">
    <property type="entry name" value="ODORANT-BINDING PROTEIN 59A"/>
    <property type="match status" value="1"/>
</dbReference>
<feature type="chain" id="PRO_5012136531" evidence="5">
    <location>
        <begin position="23"/>
        <end position="189"/>
    </location>
</feature>
<dbReference type="Proteomes" id="UP000183832">
    <property type="component" value="Unassembled WGS sequence"/>
</dbReference>
<dbReference type="EMBL" id="CVRI01000055">
    <property type="protein sequence ID" value="CRL00923.1"/>
    <property type="molecule type" value="Genomic_DNA"/>
</dbReference>
<organism evidence="6 7">
    <name type="scientific">Clunio marinus</name>
    <dbReference type="NCBI Taxonomy" id="568069"/>
    <lineage>
        <taxon>Eukaryota</taxon>
        <taxon>Metazoa</taxon>
        <taxon>Ecdysozoa</taxon>
        <taxon>Arthropoda</taxon>
        <taxon>Hexapoda</taxon>
        <taxon>Insecta</taxon>
        <taxon>Pterygota</taxon>
        <taxon>Neoptera</taxon>
        <taxon>Endopterygota</taxon>
        <taxon>Diptera</taxon>
        <taxon>Nematocera</taxon>
        <taxon>Chironomoidea</taxon>
        <taxon>Chironomidae</taxon>
        <taxon>Clunio</taxon>
    </lineage>
</organism>
<dbReference type="InterPro" id="IPR052295">
    <property type="entry name" value="Odorant-binding_protein"/>
</dbReference>
<evidence type="ECO:0000313" key="6">
    <source>
        <dbReference type="EMBL" id="CRL00923.1"/>
    </source>
</evidence>
<keyword evidence="5" id="KW-0732">Signal</keyword>
<name>A0A1J1IL25_9DIPT</name>
<gene>
    <name evidence="6" type="ORF">CLUMA_CG014539</name>
</gene>
<comment type="similarity">
    <text evidence="2">Belongs to the PBP/GOBP family.</text>
</comment>
<keyword evidence="3" id="KW-0813">Transport</keyword>
<proteinExistence type="inferred from homology"/>
<keyword evidence="4" id="KW-0964">Secreted</keyword>
<evidence type="ECO:0000313" key="7">
    <source>
        <dbReference type="Proteomes" id="UP000183832"/>
    </source>
</evidence>
<keyword evidence="7" id="KW-1185">Reference proteome</keyword>
<dbReference type="GO" id="GO:0005576">
    <property type="term" value="C:extracellular region"/>
    <property type="evidence" value="ECO:0007669"/>
    <property type="project" value="UniProtKB-SubCell"/>
</dbReference>